<name>A0A382CV01_9ZZZZ</name>
<dbReference type="PANTHER" id="PTHR43591">
    <property type="entry name" value="METHYLTRANSFERASE"/>
    <property type="match status" value="1"/>
</dbReference>
<dbReference type="GO" id="GO:0008168">
    <property type="term" value="F:methyltransferase activity"/>
    <property type="evidence" value="ECO:0007669"/>
    <property type="project" value="UniProtKB-KW"/>
</dbReference>
<evidence type="ECO:0000256" key="1">
    <source>
        <dbReference type="ARBA" id="ARBA00022603"/>
    </source>
</evidence>
<dbReference type="AlphaFoldDB" id="A0A382CV01"/>
<dbReference type="PROSITE" id="PS51608">
    <property type="entry name" value="SAM_MT_UBIE"/>
    <property type="match status" value="1"/>
</dbReference>
<dbReference type="InterPro" id="IPR029063">
    <property type="entry name" value="SAM-dependent_MTases_sf"/>
</dbReference>
<sequence length="234" mass="26494">MAEGYFSNDATRAGRVQELFDAIASRYDLINDLQSLWLHRHWKKRLVKLADPSESQRALDLCCGTGDIAFALAQCGAEVIGMDFSQPMLDHATARNSELKVTFLHGDALDTKQPDNHFDLVTIAYGLRNLTSFKGGLREMHRVAKPGGKLLVLDFGKPSFAPWRWYYYSYLKWVVPWFGRIFCRDAPAYAYIHESLENYPAQDGVAEMMRELGCQNITIHRILGSAMTINVGVK</sequence>
<dbReference type="InterPro" id="IPR004033">
    <property type="entry name" value="UbiE/COQ5_MeTrFase"/>
</dbReference>
<dbReference type="Gene3D" id="3.40.50.150">
    <property type="entry name" value="Vaccinia Virus protein VP39"/>
    <property type="match status" value="1"/>
</dbReference>
<evidence type="ECO:0000256" key="3">
    <source>
        <dbReference type="ARBA" id="ARBA00022691"/>
    </source>
</evidence>
<keyword evidence="2" id="KW-0808">Transferase</keyword>
<dbReference type="NCBIfam" id="NF001244">
    <property type="entry name" value="PRK00216.1-5"/>
    <property type="match status" value="1"/>
</dbReference>
<keyword evidence="3" id="KW-0949">S-adenosyl-L-methionine</keyword>
<dbReference type="PANTHER" id="PTHR43591:SF24">
    <property type="entry name" value="2-METHOXY-6-POLYPRENYL-1,4-BENZOQUINOL METHYLASE, MITOCHONDRIAL"/>
    <property type="match status" value="1"/>
</dbReference>
<evidence type="ECO:0000256" key="2">
    <source>
        <dbReference type="ARBA" id="ARBA00022679"/>
    </source>
</evidence>
<organism evidence="4">
    <name type="scientific">marine metagenome</name>
    <dbReference type="NCBI Taxonomy" id="408172"/>
    <lineage>
        <taxon>unclassified sequences</taxon>
        <taxon>metagenomes</taxon>
        <taxon>ecological metagenomes</taxon>
    </lineage>
</organism>
<evidence type="ECO:0000313" key="4">
    <source>
        <dbReference type="EMBL" id="SVB29351.1"/>
    </source>
</evidence>
<proteinExistence type="inferred from homology"/>
<keyword evidence="1" id="KW-0489">Methyltransferase</keyword>
<dbReference type="Pfam" id="PF01209">
    <property type="entry name" value="Ubie_methyltran"/>
    <property type="match status" value="1"/>
</dbReference>
<evidence type="ECO:0008006" key="5">
    <source>
        <dbReference type="Google" id="ProtNLM"/>
    </source>
</evidence>
<protein>
    <recommendedName>
        <fullName evidence="5">Demethylmenaquinone methyltransferase</fullName>
    </recommendedName>
</protein>
<dbReference type="HAMAP" id="MF_01813">
    <property type="entry name" value="MenG_UbiE_methyltr"/>
    <property type="match status" value="1"/>
</dbReference>
<dbReference type="GO" id="GO:0032259">
    <property type="term" value="P:methylation"/>
    <property type="evidence" value="ECO:0007669"/>
    <property type="project" value="UniProtKB-KW"/>
</dbReference>
<dbReference type="CDD" id="cd02440">
    <property type="entry name" value="AdoMet_MTases"/>
    <property type="match status" value="1"/>
</dbReference>
<reference evidence="4" key="1">
    <citation type="submission" date="2018-05" db="EMBL/GenBank/DDBJ databases">
        <authorList>
            <person name="Lanie J.A."/>
            <person name="Ng W.-L."/>
            <person name="Kazmierczak K.M."/>
            <person name="Andrzejewski T.M."/>
            <person name="Davidsen T.M."/>
            <person name="Wayne K.J."/>
            <person name="Tettelin H."/>
            <person name="Glass J.I."/>
            <person name="Rusch D."/>
            <person name="Podicherti R."/>
            <person name="Tsui H.-C.T."/>
            <person name="Winkler M.E."/>
        </authorList>
    </citation>
    <scope>NUCLEOTIDE SEQUENCE</scope>
</reference>
<dbReference type="SUPFAM" id="SSF53335">
    <property type="entry name" value="S-adenosyl-L-methionine-dependent methyltransferases"/>
    <property type="match status" value="1"/>
</dbReference>
<accession>A0A382CV01</accession>
<dbReference type="EMBL" id="UINC01036023">
    <property type="protein sequence ID" value="SVB29351.1"/>
    <property type="molecule type" value="Genomic_DNA"/>
</dbReference>
<gene>
    <name evidence="4" type="ORF">METZ01_LOCUS182205</name>
</gene>
<dbReference type="NCBIfam" id="TIGR01934">
    <property type="entry name" value="MenG_MenH_UbiE"/>
    <property type="match status" value="1"/>
</dbReference>